<protein>
    <submittedName>
        <fullName evidence="1">Uncharacterized protein</fullName>
    </submittedName>
</protein>
<gene>
    <name evidence="1" type="ORF">EDD69_102254</name>
</gene>
<comment type="caution">
    <text evidence="1">The sequence shown here is derived from an EMBL/GenBank/DDBJ whole genome shotgun (WGS) entry which is preliminary data.</text>
</comment>
<name>A0A4R1QIB0_9BACL</name>
<dbReference type="Proteomes" id="UP000295658">
    <property type="component" value="Unassembled WGS sequence"/>
</dbReference>
<evidence type="ECO:0000313" key="1">
    <source>
        <dbReference type="EMBL" id="TCL52847.1"/>
    </source>
</evidence>
<reference evidence="1 2" key="1">
    <citation type="submission" date="2019-03" db="EMBL/GenBank/DDBJ databases">
        <title>Genomic Encyclopedia of Type Strains, Phase IV (KMG-IV): sequencing the most valuable type-strain genomes for metagenomic binning, comparative biology and taxonomic classification.</title>
        <authorList>
            <person name="Goeker M."/>
        </authorList>
    </citation>
    <scope>NUCLEOTIDE SEQUENCE [LARGE SCALE GENOMIC DNA]</scope>
    <source>
        <strain evidence="1 2">DSM 24979</strain>
    </source>
</reference>
<sequence>MSQLTNVQELLRVLRLTETTSHLPILVKQAETNEVTYLRFLYDVLRYEQHRREEKLRERRLKWGLSPTTRR</sequence>
<dbReference type="AlphaFoldDB" id="A0A4R1QIB0"/>
<organism evidence="1 2">
    <name type="scientific">Thermolongibacillus altinsuensis</name>
    <dbReference type="NCBI Taxonomy" id="575256"/>
    <lineage>
        <taxon>Bacteria</taxon>
        <taxon>Bacillati</taxon>
        <taxon>Bacillota</taxon>
        <taxon>Bacilli</taxon>
        <taxon>Bacillales</taxon>
        <taxon>Anoxybacillaceae</taxon>
        <taxon>Thermolongibacillus</taxon>
    </lineage>
</organism>
<evidence type="ECO:0000313" key="2">
    <source>
        <dbReference type="Proteomes" id="UP000295658"/>
    </source>
</evidence>
<proteinExistence type="predicted"/>
<keyword evidence="2" id="KW-1185">Reference proteome</keyword>
<dbReference type="EMBL" id="SLUL01000002">
    <property type="protein sequence ID" value="TCL52847.1"/>
    <property type="molecule type" value="Genomic_DNA"/>
</dbReference>
<accession>A0A4R1QIB0</accession>